<evidence type="ECO:0000256" key="1">
    <source>
        <dbReference type="SAM" id="MobiDB-lite"/>
    </source>
</evidence>
<dbReference type="GO" id="GO:0007095">
    <property type="term" value="P:mitotic G2 DNA damage checkpoint signaling"/>
    <property type="evidence" value="ECO:0007669"/>
    <property type="project" value="TreeGrafter"/>
</dbReference>
<feature type="region of interest" description="Disordered" evidence="1">
    <location>
        <begin position="825"/>
        <end position="860"/>
    </location>
</feature>
<accession>A0A9D5DD02</accession>
<feature type="compositionally biased region" description="Polar residues" evidence="1">
    <location>
        <begin position="825"/>
        <end position="834"/>
    </location>
</feature>
<keyword evidence="3" id="KW-1185">Reference proteome</keyword>
<feature type="compositionally biased region" description="Basic and acidic residues" evidence="1">
    <location>
        <begin position="835"/>
        <end position="860"/>
    </location>
</feature>
<protein>
    <submittedName>
        <fullName evidence="2">Uncharacterized protein</fullName>
    </submittedName>
</protein>
<dbReference type="GO" id="GO:0010212">
    <property type="term" value="P:response to ionizing radiation"/>
    <property type="evidence" value="ECO:0007669"/>
    <property type="project" value="InterPro"/>
</dbReference>
<proteinExistence type="predicted"/>
<dbReference type="GO" id="GO:0033314">
    <property type="term" value="P:mitotic DNA replication checkpoint signaling"/>
    <property type="evidence" value="ECO:0007669"/>
    <property type="project" value="InterPro"/>
</dbReference>
<feature type="region of interest" description="Disordered" evidence="1">
    <location>
        <begin position="566"/>
        <end position="589"/>
    </location>
</feature>
<dbReference type="AlphaFoldDB" id="A0A9D5DD02"/>
<dbReference type="GO" id="GO:0003682">
    <property type="term" value="F:chromatin binding"/>
    <property type="evidence" value="ECO:0007669"/>
    <property type="project" value="TreeGrafter"/>
</dbReference>
<dbReference type="PANTHER" id="PTHR21556">
    <property type="entry name" value="TRESLIN"/>
    <property type="match status" value="1"/>
</dbReference>
<dbReference type="PANTHER" id="PTHR21556:SF2">
    <property type="entry name" value="TRESLIN"/>
    <property type="match status" value="1"/>
</dbReference>
<reference evidence="2" key="1">
    <citation type="submission" date="2021-03" db="EMBL/GenBank/DDBJ databases">
        <authorList>
            <person name="Li Z."/>
            <person name="Yang C."/>
        </authorList>
    </citation>
    <scope>NUCLEOTIDE SEQUENCE</scope>
    <source>
        <strain evidence="2">Dzin_1.0</strain>
        <tissue evidence="2">Leaf</tissue>
    </source>
</reference>
<feature type="compositionally biased region" description="Polar residues" evidence="1">
    <location>
        <begin position="571"/>
        <end position="583"/>
    </location>
</feature>
<dbReference type="GO" id="GO:0005634">
    <property type="term" value="C:nucleus"/>
    <property type="evidence" value="ECO:0007669"/>
    <property type="project" value="InterPro"/>
</dbReference>
<dbReference type="GO" id="GO:0030174">
    <property type="term" value="P:regulation of DNA-templated DNA replication initiation"/>
    <property type="evidence" value="ECO:0007669"/>
    <property type="project" value="TreeGrafter"/>
</dbReference>
<dbReference type="InterPro" id="IPR026153">
    <property type="entry name" value="Treslin"/>
</dbReference>
<evidence type="ECO:0000313" key="3">
    <source>
        <dbReference type="Proteomes" id="UP001085076"/>
    </source>
</evidence>
<comment type="caution">
    <text evidence="2">The sequence shown here is derived from an EMBL/GenBank/DDBJ whole genome shotgun (WGS) entry which is preliminary data.</text>
</comment>
<dbReference type="OrthoDB" id="1913152at2759"/>
<dbReference type="Proteomes" id="UP001085076">
    <property type="component" value="Miscellaneous, Linkage group lg01"/>
</dbReference>
<evidence type="ECO:0000313" key="2">
    <source>
        <dbReference type="EMBL" id="KAJ0989294.1"/>
    </source>
</evidence>
<organism evidence="2 3">
    <name type="scientific">Dioscorea zingiberensis</name>
    <dbReference type="NCBI Taxonomy" id="325984"/>
    <lineage>
        <taxon>Eukaryota</taxon>
        <taxon>Viridiplantae</taxon>
        <taxon>Streptophyta</taxon>
        <taxon>Embryophyta</taxon>
        <taxon>Tracheophyta</taxon>
        <taxon>Spermatophyta</taxon>
        <taxon>Magnoliopsida</taxon>
        <taxon>Liliopsida</taxon>
        <taxon>Dioscoreales</taxon>
        <taxon>Dioscoreaceae</taxon>
        <taxon>Dioscorea</taxon>
    </lineage>
</organism>
<reference evidence="2" key="2">
    <citation type="journal article" date="2022" name="Hortic Res">
        <title>The genome of Dioscorea zingiberensis sheds light on the biosynthesis, origin and evolution of the medicinally important diosgenin saponins.</title>
        <authorList>
            <person name="Li Y."/>
            <person name="Tan C."/>
            <person name="Li Z."/>
            <person name="Guo J."/>
            <person name="Li S."/>
            <person name="Chen X."/>
            <person name="Wang C."/>
            <person name="Dai X."/>
            <person name="Yang H."/>
            <person name="Song W."/>
            <person name="Hou L."/>
            <person name="Xu J."/>
            <person name="Tong Z."/>
            <person name="Xu A."/>
            <person name="Yuan X."/>
            <person name="Wang W."/>
            <person name="Yang Q."/>
            <person name="Chen L."/>
            <person name="Sun Z."/>
            <person name="Wang K."/>
            <person name="Pan B."/>
            <person name="Chen J."/>
            <person name="Bao Y."/>
            <person name="Liu F."/>
            <person name="Qi X."/>
            <person name="Gang D.R."/>
            <person name="Wen J."/>
            <person name="Li J."/>
        </authorList>
    </citation>
    <scope>NUCLEOTIDE SEQUENCE</scope>
    <source>
        <strain evidence="2">Dzin_1.0</strain>
    </source>
</reference>
<dbReference type="GO" id="GO:0006260">
    <property type="term" value="P:DNA replication"/>
    <property type="evidence" value="ECO:0007669"/>
    <property type="project" value="InterPro"/>
</dbReference>
<gene>
    <name evidence="2" type="ORF">J5N97_007650</name>
</gene>
<sequence>MAMDLSQPQRILLLIDLHPLLVQNPNPNPYITSILAAIRAFISSLPPTTLTAFKPIISSLSPILSTSLSHRLFGKSPFPLSFDLPSQTLASLCQSLGSLPTLPHSNAEPCASALAQSLLQLDHDYAWESGISDSKGMQKSLALPSNLVVFFTPFPRSLRSLSEFIDLEFGDDEKLLTWDAFSMKFTLVFGPVYERFVSKDIHLCWIDVNFDALCKKEESLGFVFLEKGIKEIGWGCCSSDVMVLGSSLVPFGLVFPEIACLKGFRRSNNNKLGNVELILEVTDVCGKPLECKICDLEVLDLMPPRDKSVWHDYIFRNKDSGTRKIHIRKVMRDIQVAKVMESPCCLFLLHRVSGEPSKDGDQHSMNEFFADKVLKLLCAEDGGFTVGKPAWQILLAFFYRRNFVALVSIVDGEGRSIEGMLMPFTVNYAVLCIVKDNSMYLNQLVISTKNCSPEILTSGIGFGSDGKNDRRKLKRMNRNILRDISWSSFRELAFSQAGSCALGFELEEVYFTKGLSKSKKLRFLKCWMRQLKESSDDHQLVLNEISKVPHVGERNEGEFGLQIEPEPQDVPLQSSGQACSSRSVSEEDSPFSSIEDVEAFFESIPQKIEHGLRSEEESDLGFLAERLVCLCIQAAQKKIGSNIEEEPATVQHEDACDVKIVAKVSDLLLQKPKELLLKSKGCKLATAATDPKSASYCTEEKIREHELQILLRMEILRSKIGEGIEDNLKQKMVKDICSLLLNIEFDLERDLFQGESLVHFAERTIKSRYAHSLEVVTNKIYNQMEFFSFCDDLEASESLPNSTNDELQRVGDNLQLSIRASISQNTCEATNPMKTDTKDQHEETSDKDHEQRLLRAQERRDRNRRLTSFTSWMPDLRRVWAPKQTRTERQIHVKQRRKRTRINDVVCETPMTEKKQHSQQPLEFSNAENASKFTGTTNSSCRSLCIALFQNDEDPGDQSKSTL</sequence>
<dbReference type="EMBL" id="JAGGNH010000001">
    <property type="protein sequence ID" value="KAJ0989294.1"/>
    <property type="molecule type" value="Genomic_DNA"/>
</dbReference>
<name>A0A9D5DD02_9LILI</name>